<evidence type="ECO:0000259" key="2">
    <source>
        <dbReference type="PROSITE" id="PS51819"/>
    </source>
</evidence>
<dbReference type="PROSITE" id="PS51819">
    <property type="entry name" value="VOC"/>
    <property type="match status" value="1"/>
</dbReference>
<dbReference type="InterPro" id="IPR004360">
    <property type="entry name" value="Glyas_Fos-R_dOase_dom"/>
</dbReference>
<organism evidence="3 4">
    <name type="scientific">Sphaerisporangium rhizosphaerae</name>
    <dbReference type="NCBI Taxonomy" id="2269375"/>
    <lineage>
        <taxon>Bacteria</taxon>
        <taxon>Bacillati</taxon>
        <taxon>Actinomycetota</taxon>
        <taxon>Actinomycetes</taxon>
        <taxon>Streptosporangiales</taxon>
        <taxon>Streptosporangiaceae</taxon>
        <taxon>Sphaerisporangium</taxon>
    </lineage>
</organism>
<dbReference type="CDD" id="cd06587">
    <property type="entry name" value="VOC"/>
    <property type="match status" value="1"/>
</dbReference>
<dbReference type="SUPFAM" id="SSF54593">
    <property type="entry name" value="Glyoxalase/Bleomycin resistance protein/Dihydroxybiphenyl dioxygenase"/>
    <property type="match status" value="1"/>
</dbReference>
<dbReference type="InterPro" id="IPR037523">
    <property type="entry name" value="VOC_core"/>
</dbReference>
<evidence type="ECO:0000313" key="4">
    <source>
        <dbReference type="Proteomes" id="UP001596496"/>
    </source>
</evidence>
<evidence type="ECO:0000256" key="1">
    <source>
        <dbReference type="ARBA" id="ARBA00022723"/>
    </source>
</evidence>
<feature type="domain" description="VOC" evidence="2">
    <location>
        <begin position="8"/>
        <end position="128"/>
    </location>
</feature>
<keyword evidence="1" id="KW-0479">Metal-binding</keyword>
<dbReference type="EMBL" id="JBHTCG010000010">
    <property type="protein sequence ID" value="MFC7383996.1"/>
    <property type="molecule type" value="Genomic_DNA"/>
</dbReference>
<protein>
    <submittedName>
        <fullName evidence="3">VOC family protein</fullName>
    </submittedName>
</protein>
<dbReference type="PANTHER" id="PTHR43048">
    <property type="entry name" value="METHYLMALONYL-COA EPIMERASE"/>
    <property type="match status" value="1"/>
</dbReference>
<dbReference type="InterPro" id="IPR051785">
    <property type="entry name" value="MMCE/EMCE_epimerase"/>
</dbReference>
<proteinExistence type="predicted"/>
<reference evidence="4" key="1">
    <citation type="journal article" date="2019" name="Int. J. Syst. Evol. Microbiol.">
        <title>The Global Catalogue of Microorganisms (GCM) 10K type strain sequencing project: providing services to taxonomists for standard genome sequencing and annotation.</title>
        <authorList>
            <consortium name="The Broad Institute Genomics Platform"/>
            <consortium name="The Broad Institute Genome Sequencing Center for Infectious Disease"/>
            <person name="Wu L."/>
            <person name="Ma J."/>
        </authorList>
    </citation>
    <scope>NUCLEOTIDE SEQUENCE [LARGE SCALE GENOMIC DNA]</scope>
    <source>
        <strain evidence="4">CECT 7649</strain>
    </source>
</reference>
<dbReference type="PROSITE" id="PS00934">
    <property type="entry name" value="GLYOXALASE_I_1"/>
    <property type="match status" value="1"/>
</dbReference>
<evidence type="ECO:0000313" key="3">
    <source>
        <dbReference type="EMBL" id="MFC7383996.1"/>
    </source>
</evidence>
<dbReference type="Gene3D" id="3.10.180.10">
    <property type="entry name" value="2,3-Dihydroxybiphenyl 1,2-Dioxygenase, domain 1"/>
    <property type="match status" value="1"/>
</dbReference>
<dbReference type="RefSeq" id="WP_380827596.1">
    <property type="nucleotide sequence ID" value="NZ_JBHTCG010000010.1"/>
</dbReference>
<dbReference type="PANTHER" id="PTHR43048:SF4">
    <property type="entry name" value="RING-CLEAVING DIOXYGENASE-RELATED"/>
    <property type="match status" value="1"/>
</dbReference>
<dbReference type="Proteomes" id="UP001596496">
    <property type="component" value="Unassembled WGS sequence"/>
</dbReference>
<comment type="caution">
    <text evidence="3">The sequence shown here is derived from an EMBL/GenBank/DDBJ whole genome shotgun (WGS) entry which is preliminary data.</text>
</comment>
<name>A0ABW2P2Z1_9ACTN</name>
<dbReference type="Pfam" id="PF00903">
    <property type="entry name" value="Glyoxalase"/>
    <property type="match status" value="1"/>
</dbReference>
<dbReference type="InterPro" id="IPR018146">
    <property type="entry name" value="Glyoxalase_1_CS"/>
</dbReference>
<keyword evidence="4" id="KW-1185">Reference proteome</keyword>
<sequence length="141" mass="14852">MTATDTERLAHIRYIVDDVEAAIGFYTGHLGFAVRVNAAPAFADVVRGPLRLLLSGPASSGARPMPDGARPVAGGWNRIHLVVDDLEAEIDRLRAAGVSFRNTVVTGPGGRQILLTDPAGNLVELFQPAPHPRPATAAPSL</sequence>
<gene>
    <name evidence="3" type="ORF">ACFQSB_17400</name>
</gene>
<dbReference type="InterPro" id="IPR029068">
    <property type="entry name" value="Glyas_Bleomycin-R_OHBP_Dase"/>
</dbReference>
<accession>A0ABW2P2Z1</accession>